<dbReference type="RefSeq" id="WP_114067194.1">
    <property type="nucleotide sequence ID" value="NZ_CP030850.1"/>
</dbReference>
<dbReference type="OrthoDB" id="962916at2"/>
<gene>
    <name evidence="1" type="ORF">DR864_11945</name>
</gene>
<evidence type="ECO:0000313" key="2">
    <source>
        <dbReference type="Proteomes" id="UP000251993"/>
    </source>
</evidence>
<dbReference type="AlphaFoldDB" id="A0A344TIE0"/>
<name>A0A344TIE0_9BACT</name>
<dbReference type="KEGG" id="run:DR864_11945"/>
<keyword evidence="2" id="KW-1185">Reference proteome</keyword>
<organism evidence="1 2">
    <name type="scientific">Runella rosea</name>
    <dbReference type="NCBI Taxonomy" id="2259595"/>
    <lineage>
        <taxon>Bacteria</taxon>
        <taxon>Pseudomonadati</taxon>
        <taxon>Bacteroidota</taxon>
        <taxon>Cytophagia</taxon>
        <taxon>Cytophagales</taxon>
        <taxon>Spirosomataceae</taxon>
        <taxon>Runella</taxon>
    </lineage>
</organism>
<dbReference type="Proteomes" id="UP000251993">
    <property type="component" value="Chromosome"/>
</dbReference>
<sequence>MSTLELKAEIHKKIDALDNVSELIDLNLSLDWFMQEKLTDEEKTVLERLNQAKKSADEGTGMLHDDVMKEAKQWLKR</sequence>
<dbReference type="EMBL" id="CP030850">
    <property type="protein sequence ID" value="AXE18411.1"/>
    <property type="molecule type" value="Genomic_DNA"/>
</dbReference>
<protein>
    <submittedName>
        <fullName evidence="1">Uncharacterized protein</fullName>
    </submittedName>
</protein>
<evidence type="ECO:0000313" key="1">
    <source>
        <dbReference type="EMBL" id="AXE18411.1"/>
    </source>
</evidence>
<proteinExistence type="predicted"/>
<reference evidence="1 2" key="1">
    <citation type="submission" date="2018-07" db="EMBL/GenBank/DDBJ databases">
        <title>Genome sequencing of Runella.</title>
        <authorList>
            <person name="Baek M.-G."/>
            <person name="Yi H."/>
        </authorList>
    </citation>
    <scope>NUCLEOTIDE SEQUENCE [LARGE SCALE GENOMIC DNA]</scope>
    <source>
        <strain evidence="1 2">HYN0085</strain>
    </source>
</reference>
<accession>A0A344TIE0</accession>